<dbReference type="Pfam" id="PF05724">
    <property type="entry name" value="TPMT"/>
    <property type="match status" value="1"/>
</dbReference>
<keyword evidence="7" id="KW-0808">Transferase</keyword>
<name>A0A668TK56_OREAU</name>
<keyword evidence="10" id="KW-1185">Reference proteome</keyword>
<evidence type="ECO:0000256" key="6">
    <source>
        <dbReference type="ARBA" id="ARBA00022603"/>
    </source>
</evidence>
<dbReference type="InterPro" id="IPR008854">
    <property type="entry name" value="TPMT"/>
</dbReference>
<dbReference type="Proteomes" id="UP000472276">
    <property type="component" value="Unassembled WGS sequence"/>
</dbReference>
<protein>
    <recommendedName>
        <fullName evidence="4">thiopurine S-methyltransferase</fullName>
        <ecNumber evidence="4">2.1.1.67</ecNumber>
    </recommendedName>
</protein>
<dbReference type="GO" id="GO:0005737">
    <property type="term" value="C:cytoplasm"/>
    <property type="evidence" value="ECO:0007669"/>
    <property type="project" value="UniProtKB-SubCell"/>
</dbReference>
<dbReference type="PANTHER" id="PTHR10259">
    <property type="entry name" value="THIOPURINE S-METHYLTRANSFERASE"/>
    <property type="match status" value="1"/>
</dbReference>
<evidence type="ECO:0000313" key="10">
    <source>
        <dbReference type="Proteomes" id="UP000472276"/>
    </source>
</evidence>
<dbReference type="InterPro" id="IPR029063">
    <property type="entry name" value="SAM-dependent_MTases_sf"/>
</dbReference>
<organism evidence="9 10">
    <name type="scientific">Oreochromis aureus</name>
    <name type="common">Israeli tilapia</name>
    <name type="synonym">Chromis aureus</name>
    <dbReference type="NCBI Taxonomy" id="47969"/>
    <lineage>
        <taxon>Eukaryota</taxon>
        <taxon>Metazoa</taxon>
        <taxon>Chordata</taxon>
        <taxon>Craniata</taxon>
        <taxon>Vertebrata</taxon>
        <taxon>Euteleostomi</taxon>
        <taxon>Actinopterygii</taxon>
        <taxon>Neopterygii</taxon>
        <taxon>Teleostei</taxon>
        <taxon>Neoteleostei</taxon>
        <taxon>Acanthomorphata</taxon>
        <taxon>Ovalentaria</taxon>
        <taxon>Cichlomorphae</taxon>
        <taxon>Cichliformes</taxon>
        <taxon>Cichlidae</taxon>
        <taxon>African cichlids</taxon>
        <taxon>Pseudocrenilabrinae</taxon>
        <taxon>Oreochromini</taxon>
        <taxon>Oreochromis</taxon>
    </lineage>
</organism>
<comment type="catalytic activity">
    <reaction evidence="1">
        <text>S-adenosyl-L-methionine + a thiopurine = S-adenosyl-L-homocysteine + a thiopurine S-methylether.</text>
        <dbReference type="EC" id="2.1.1.67"/>
    </reaction>
</comment>
<keyword evidence="5" id="KW-0963">Cytoplasm</keyword>
<evidence type="ECO:0000256" key="5">
    <source>
        <dbReference type="ARBA" id="ARBA00022490"/>
    </source>
</evidence>
<reference evidence="9" key="1">
    <citation type="submission" date="2025-08" db="UniProtKB">
        <authorList>
            <consortium name="Ensembl"/>
        </authorList>
    </citation>
    <scope>IDENTIFICATION</scope>
</reference>
<sequence length="366" mass="41408">MNASSGSSQTRNKTRLIFIFKTSFHSPRQSIPSRTFYTERQPTESSTKRLALQAKLGVRIQASLAAFIDRSACPVSCAAEQILAVFIQERHALSLRENMCGSNVFLRVLWLFLCRAIASCSPLTADRQANITSMLGQQADRVMALGEWEERWQQNKIGFHQPEVHKMLKNNIDKVLNGRTGVRFFFPLCGKAVDMKWLADMGHSVVGVEISEKAIRQFFEENNMTYTEEPVPAIPGAKVYKNSEKNISLYQCDLYNFSNSIEGQFGAIWDRGSLVAINPGDREKYAALIISLMAKDCRYLLDTLLYNPDLYQGPPFFVPDEQVHSLFGSSCDIELLQSEDALTDKQRNWGLDKFTENVHLITPKSN</sequence>
<dbReference type="AlphaFoldDB" id="A0A668TK56"/>
<comment type="similarity">
    <text evidence="3">Belongs to the class I-like SAM-binding methyltransferase superfamily. TPMT family.</text>
</comment>
<keyword evidence="6" id="KW-0489">Methyltransferase</keyword>
<evidence type="ECO:0000256" key="4">
    <source>
        <dbReference type="ARBA" id="ARBA00011905"/>
    </source>
</evidence>
<keyword evidence="8" id="KW-0949">S-adenosyl-L-methionine</keyword>
<reference evidence="9" key="2">
    <citation type="submission" date="2025-09" db="UniProtKB">
        <authorList>
            <consortium name="Ensembl"/>
        </authorList>
    </citation>
    <scope>IDENTIFICATION</scope>
</reference>
<dbReference type="SUPFAM" id="SSF53335">
    <property type="entry name" value="S-adenosyl-L-methionine-dependent methyltransferases"/>
    <property type="match status" value="1"/>
</dbReference>
<dbReference type="Gene3D" id="3.40.50.150">
    <property type="entry name" value="Vaccinia Virus protein VP39"/>
    <property type="match status" value="1"/>
</dbReference>
<dbReference type="EC" id="2.1.1.67" evidence="4"/>
<dbReference type="GO" id="GO:0008119">
    <property type="term" value="F:thiopurine S-methyltransferase activity"/>
    <property type="evidence" value="ECO:0007669"/>
    <property type="project" value="UniProtKB-EC"/>
</dbReference>
<dbReference type="PANTHER" id="PTHR10259:SF11">
    <property type="entry name" value="THIOPURINE S-METHYLTRANSFERASE"/>
    <property type="match status" value="1"/>
</dbReference>
<dbReference type="GO" id="GO:0032259">
    <property type="term" value="P:methylation"/>
    <property type="evidence" value="ECO:0007669"/>
    <property type="project" value="UniProtKB-KW"/>
</dbReference>
<dbReference type="FunFam" id="3.40.50.150:FF:000101">
    <property type="entry name" value="Thiopurine S-methyltransferase"/>
    <property type="match status" value="1"/>
</dbReference>
<accession>A0A668TK56</accession>
<dbReference type="InterPro" id="IPR025835">
    <property type="entry name" value="Thiopurine_S-MeTrfase"/>
</dbReference>
<dbReference type="HAMAP" id="MF_00812">
    <property type="entry name" value="Thiopur_methtran"/>
    <property type="match status" value="1"/>
</dbReference>
<evidence type="ECO:0000256" key="1">
    <source>
        <dbReference type="ARBA" id="ARBA00000903"/>
    </source>
</evidence>
<gene>
    <name evidence="9" type="primary">LOC116318911</name>
</gene>
<dbReference type="PROSITE" id="PS51585">
    <property type="entry name" value="SAM_MT_TPMT"/>
    <property type="match status" value="1"/>
</dbReference>
<comment type="subcellular location">
    <subcellularLocation>
        <location evidence="2">Cytoplasm</location>
    </subcellularLocation>
</comment>
<evidence type="ECO:0000256" key="8">
    <source>
        <dbReference type="ARBA" id="ARBA00022691"/>
    </source>
</evidence>
<dbReference type="Ensembl" id="ENSOABT00000027128.2">
    <property type="protein sequence ID" value="ENSOABP00000026372.2"/>
    <property type="gene ID" value="ENSOABG00000012469.2"/>
</dbReference>
<evidence type="ECO:0000313" key="9">
    <source>
        <dbReference type="Ensembl" id="ENSOABP00000026372.2"/>
    </source>
</evidence>
<evidence type="ECO:0000256" key="3">
    <source>
        <dbReference type="ARBA" id="ARBA00008145"/>
    </source>
</evidence>
<dbReference type="OMA" id="MEASFWH"/>
<proteinExistence type="inferred from homology"/>
<evidence type="ECO:0000256" key="2">
    <source>
        <dbReference type="ARBA" id="ARBA00004496"/>
    </source>
</evidence>
<evidence type="ECO:0000256" key="7">
    <source>
        <dbReference type="ARBA" id="ARBA00022679"/>
    </source>
</evidence>